<sequence>MDNATVRTLLPSFLSISYRSQERIIVFRWLCPVPSEDLFRASYFALLDLAVQHDCWQWLLDLRRRGSNTVEQDQWVLHEFCPMLNAVFPNNQLVYAAYLVAPSSLHHYANVVTPALSNPLKTCYRAAAFIDEGPANSWLTDQRAAK</sequence>
<dbReference type="EMBL" id="JBCEVZ010000032">
    <property type="protein sequence ID" value="MEL5995213.1"/>
    <property type="molecule type" value="Genomic_DNA"/>
</dbReference>
<evidence type="ECO:0008006" key="3">
    <source>
        <dbReference type="Google" id="ProtNLM"/>
    </source>
</evidence>
<proteinExistence type="predicted"/>
<protein>
    <recommendedName>
        <fullName evidence="3">STAS/SEC14 domain-containing protein</fullName>
    </recommendedName>
</protein>
<gene>
    <name evidence="1" type="ORF">AAFH49_13420</name>
</gene>
<dbReference type="Proteomes" id="UP001479606">
    <property type="component" value="Unassembled WGS sequence"/>
</dbReference>
<evidence type="ECO:0000313" key="2">
    <source>
        <dbReference type="Proteomes" id="UP001479606"/>
    </source>
</evidence>
<reference evidence="1 2" key="1">
    <citation type="journal article" date="2018" name="Arch. Microbiol.">
        <title>Hymenobacter segetis sp. nov., isolated from soil.</title>
        <authorList>
            <person name="Ten L.N."/>
            <person name="Lim S.J."/>
            <person name="Kim B.O."/>
            <person name="Kang I.K."/>
            <person name="Jung H.Y."/>
        </authorList>
    </citation>
    <scope>NUCLEOTIDE SEQUENCE [LARGE SCALE GENOMIC DNA]</scope>
    <source>
        <strain evidence="1 2">S7-3-11</strain>
    </source>
</reference>
<accession>A0ABU9LZ33</accession>
<name>A0ABU9LZ33_9BACT</name>
<organism evidence="1 2">
    <name type="scientific">Hymenobacter segetis</name>
    <dbReference type="NCBI Taxonomy" id="2025509"/>
    <lineage>
        <taxon>Bacteria</taxon>
        <taxon>Pseudomonadati</taxon>
        <taxon>Bacteroidota</taxon>
        <taxon>Cytophagia</taxon>
        <taxon>Cytophagales</taxon>
        <taxon>Hymenobacteraceae</taxon>
        <taxon>Hymenobacter</taxon>
    </lineage>
</organism>
<comment type="caution">
    <text evidence="1">The sequence shown here is derived from an EMBL/GenBank/DDBJ whole genome shotgun (WGS) entry which is preliminary data.</text>
</comment>
<keyword evidence="2" id="KW-1185">Reference proteome</keyword>
<evidence type="ECO:0000313" key="1">
    <source>
        <dbReference type="EMBL" id="MEL5995213.1"/>
    </source>
</evidence>